<dbReference type="EMBL" id="CP097506">
    <property type="protein sequence ID" value="URD96852.1"/>
    <property type="molecule type" value="Genomic_DNA"/>
</dbReference>
<accession>A0A9E7FMQ8</accession>
<evidence type="ECO:0000256" key="1">
    <source>
        <dbReference type="SAM" id="SignalP"/>
    </source>
</evidence>
<evidence type="ECO:0000313" key="2">
    <source>
        <dbReference type="EMBL" id="URD96852.1"/>
    </source>
</evidence>
<dbReference type="Proteomes" id="UP001055439">
    <property type="component" value="Chromosome 4"/>
</dbReference>
<protein>
    <submittedName>
        <fullName evidence="2">Uncharacterized protein</fullName>
    </submittedName>
</protein>
<name>A0A9E7FMQ8_9LILI</name>
<keyword evidence="3" id="KW-1185">Reference proteome</keyword>
<dbReference type="AlphaFoldDB" id="A0A9E7FMQ8"/>
<reference evidence="2" key="1">
    <citation type="submission" date="2022-05" db="EMBL/GenBank/DDBJ databases">
        <title>The Musa troglodytarum L. genome provides insights into the mechanism of non-climacteric behaviour and enrichment of carotenoids.</title>
        <authorList>
            <person name="Wang J."/>
        </authorList>
    </citation>
    <scope>NUCLEOTIDE SEQUENCE</scope>
    <source>
        <tissue evidence="2">Leaf</tissue>
    </source>
</reference>
<keyword evidence="1" id="KW-0732">Signal</keyword>
<proteinExistence type="predicted"/>
<organism evidence="2 3">
    <name type="scientific">Musa troglodytarum</name>
    <name type="common">fe'i banana</name>
    <dbReference type="NCBI Taxonomy" id="320322"/>
    <lineage>
        <taxon>Eukaryota</taxon>
        <taxon>Viridiplantae</taxon>
        <taxon>Streptophyta</taxon>
        <taxon>Embryophyta</taxon>
        <taxon>Tracheophyta</taxon>
        <taxon>Spermatophyta</taxon>
        <taxon>Magnoliopsida</taxon>
        <taxon>Liliopsida</taxon>
        <taxon>Zingiberales</taxon>
        <taxon>Musaceae</taxon>
        <taxon>Musa</taxon>
    </lineage>
</organism>
<sequence>MVCGFFLLLLAITGPANAQPNTRGEQLLLSKPACLPSLSSPHQRAYVSHVDIPKQCLFRS</sequence>
<feature type="signal peptide" evidence="1">
    <location>
        <begin position="1"/>
        <end position="18"/>
    </location>
</feature>
<feature type="chain" id="PRO_5039437837" evidence="1">
    <location>
        <begin position="19"/>
        <end position="60"/>
    </location>
</feature>
<evidence type="ECO:0000313" key="3">
    <source>
        <dbReference type="Proteomes" id="UP001055439"/>
    </source>
</evidence>
<gene>
    <name evidence="2" type="ORF">MUK42_37391</name>
</gene>